<dbReference type="GeneID" id="20815507"/>
<dbReference type="InterPro" id="IPR004895">
    <property type="entry name" value="Prenylated_rab_accept_PRA1"/>
</dbReference>
<dbReference type="EMBL" id="KI913162">
    <property type="protein sequence ID" value="ETV71111.1"/>
    <property type="molecule type" value="Genomic_DNA"/>
</dbReference>
<protein>
    <recommendedName>
        <fullName evidence="5">PRA1 family protein</fullName>
    </recommendedName>
</protein>
<reference evidence="6" key="1">
    <citation type="submission" date="2013-12" db="EMBL/GenBank/DDBJ databases">
        <title>The Genome Sequence of Aphanomyces astaci APO3.</title>
        <authorList>
            <consortium name="The Broad Institute Genomics Platform"/>
            <person name="Russ C."/>
            <person name="Tyler B."/>
            <person name="van West P."/>
            <person name="Dieguez-Uribeondo J."/>
            <person name="Young S.K."/>
            <person name="Zeng Q."/>
            <person name="Gargeya S."/>
            <person name="Fitzgerald M."/>
            <person name="Abouelleil A."/>
            <person name="Alvarado L."/>
            <person name="Chapman S.B."/>
            <person name="Gainer-Dewar J."/>
            <person name="Goldberg J."/>
            <person name="Griggs A."/>
            <person name="Gujja S."/>
            <person name="Hansen M."/>
            <person name="Howarth C."/>
            <person name="Imamovic A."/>
            <person name="Ireland A."/>
            <person name="Larimer J."/>
            <person name="McCowan C."/>
            <person name="Murphy C."/>
            <person name="Pearson M."/>
            <person name="Poon T.W."/>
            <person name="Priest M."/>
            <person name="Roberts A."/>
            <person name="Saif S."/>
            <person name="Shea T."/>
            <person name="Sykes S."/>
            <person name="Wortman J."/>
            <person name="Nusbaum C."/>
            <person name="Birren B."/>
        </authorList>
    </citation>
    <scope>NUCLEOTIDE SEQUENCE [LARGE SCALE GENOMIC DNA]</scope>
    <source>
        <strain evidence="6">APO3</strain>
    </source>
</reference>
<dbReference type="GO" id="GO:0016020">
    <property type="term" value="C:membrane"/>
    <property type="evidence" value="ECO:0007669"/>
    <property type="project" value="UniProtKB-SubCell"/>
</dbReference>
<evidence type="ECO:0000256" key="1">
    <source>
        <dbReference type="ARBA" id="ARBA00004141"/>
    </source>
</evidence>
<evidence type="ECO:0000256" key="4">
    <source>
        <dbReference type="ARBA" id="ARBA00023136"/>
    </source>
</evidence>
<gene>
    <name evidence="7" type="ORF">AaE_014317</name>
    <name evidence="6" type="ORF">H257_13511</name>
</gene>
<accession>W4FW18</accession>
<sequence length="198" mass="21973">MLSTNHAPPTVEVNPLKLINHDNLRDLNSFLGLGEQVQTPYTFPRSKGEMVRRFQRNVIYFVANYAVVIFFVTLINALVVPQFLFILMLMGAGWYYCDKLATEESQMTGPTFIFGVPTTTEQRNGIMAIVSIVLSAIYGGPVLLYAATTSAFICVSHACLRNAQLPSDEELVHLLQLKPEGNAPVITPYGRDNGYIVV</sequence>
<dbReference type="RefSeq" id="XP_009839357.1">
    <property type="nucleotide sequence ID" value="XM_009841055.1"/>
</dbReference>
<dbReference type="STRING" id="112090.W4FW18"/>
<feature type="transmembrane region" description="Helical" evidence="5">
    <location>
        <begin position="57"/>
        <end position="75"/>
    </location>
</feature>
<dbReference type="VEuPathDB" id="FungiDB:H257_13511"/>
<organism evidence="6">
    <name type="scientific">Aphanomyces astaci</name>
    <name type="common">Crayfish plague agent</name>
    <dbReference type="NCBI Taxonomy" id="112090"/>
    <lineage>
        <taxon>Eukaryota</taxon>
        <taxon>Sar</taxon>
        <taxon>Stramenopiles</taxon>
        <taxon>Oomycota</taxon>
        <taxon>Saprolegniomycetes</taxon>
        <taxon>Saprolegniales</taxon>
        <taxon>Verrucalvaceae</taxon>
        <taxon>Aphanomyces</taxon>
    </lineage>
</organism>
<dbReference type="Proteomes" id="UP000469452">
    <property type="component" value="Unassembled WGS sequence"/>
</dbReference>
<evidence type="ECO:0000313" key="8">
    <source>
        <dbReference type="Proteomes" id="UP000469452"/>
    </source>
</evidence>
<evidence type="ECO:0000256" key="5">
    <source>
        <dbReference type="RuleBase" id="RU363107"/>
    </source>
</evidence>
<dbReference type="AlphaFoldDB" id="W4FW18"/>
<comment type="subcellular location">
    <subcellularLocation>
        <location evidence="1 5">Membrane</location>
        <topology evidence="1 5">Multi-pass membrane protein</topology>
    </subcellularLocation>
</comment>
<evidence type="ECO:0000256" key="2">
    <source>
        <dbReference type="ARBA" id="ARBA00022692"/>
    </source>
</evidence>
<reference evidence="7 8" key="2">
    <citation type="submission" date="2019-06" db="EMBL/GenBank/DDBJ databases">
        <title>Genomics analysis of Aphanomyces spp. identifies a new class of oomycete effector associated with host adaptation.</title>
        <authorList>
            <person name="Gaulin E."/>
        </authorList>
    </citation>
    <scope>NUCLEOTIDE SEQUENCE [LARGE SCALE GENOMIC DNA]</scope>
    <source>
        <strain evidence="7 8">E</strain>
    </source>
</reference>
<feature type="transmembrane region" description="Helical" evidence="5">
    <location>
        <begin position="126"/>
        <end position="147"/>
    </location>
</feature>
<keyword evidence="2 5" id="KW-0812">Transmembrane</keyword>
<keyword evidence="3 5" id="KW-1133">Transmembrane helix</keyword>
<comment type="similarity">
    <text evidence="5">Belongs to the PRA1 family.</text>
</comment>
<proteinExistence type="inferred from homology"/>
<dbReference type="Pfam" id="PF03208">
    <property type="entry name" value="PRA1"/>
    <property type="match status" value="1"/>
</dbReference>
<evidence type="ECO:0000313" key="7">
    <source>
        <dbReference type="EMBL" id="KAF0705933.1"/>
    </source>
</evidence>
<evidence type="ECO:0000256" key="3">
    <source>
        <dbReference type="ARBA" id="ARBA00022989"/>
    </source>
</evidence>
<dbReference type="PANTHER" id="PTHR19317">
    <property type="entry name" value="PRENYLATED RAB ACCEPTOR 1-RELATED"/>
    <property type="match status" value="1"/>
</dbReference>
<dbReference type="GO" id="GO:0005794">
    <property type="term" value="C:Golgi apparatus"/>
    <property type="evidence" value="ECO:0007669"/>
    <property type="project" value="TreeGrafter"/>
</dbReference>
<dbReference type="EMBL" id="VJMI01019961">
    <property type="protein sequence ID" value="KAF0705933.1"/>
    <property type="molecule type" value="Genomic_DNA"/>
</dbReference>
<dbReference type="PANTHER" id="PTHR19317:SF0">
    <property type="entry name" value="PRENYLATED RAB ACCEPTOR PROTEIN 1"/>
    <property type="match status" value="1"/>
</dbReference>
<dbReference type="OrthoDB" id="58879at2759"/>
<evidence type="ECO:0000313" key="6">
    <source>
        <dbReference type="EMBL" id="ETV71111.1"/>
    </source>
</evidence>
<name>W4FW18_APHAT</name>
<keyword evidence="4 5" id="KW-0472">Membrane</keyword>